<keyword evidence="3" id="KW-1185">Reference proteome</keyword>
<sequence length="217" mass="25126">MCDVCRYGKLLVGDQTFEDEPKNIDKRSVENRNMSDQVYDYNQFQDEYSHDVQEKVRQNLAFNYTDKGKPEETVEEAVDKIVDFETPVNCSVETARNFGYKSVRCLWWDLTETNKWSARKRLAKRVGRIVGIWMLIYTCIAVPFWCHKVHPARIQTPHLAIIGSLVYCKSDALNHAAPETDKFEVEANRIDPLPISSGAGKQNIMLQETKQRVVLMF</sequence>
<gene>
    <name evidence="2" type="ORF">TPAB3V08_LOCUS7269</name>
</gene>
<keyword evidence="1" id="KW-0812">Transmembrane</keyword>
<name>A0ABN7NZM1_TIMPD</name>
<proteinExistence type="predicted"/>
<feature type="transmembrane region" description="Helical" evidence="1">
    <location>
        <begin position="126"/>
        <end position="145"/>
    </location>
</feature>
<keyword evidence="1" id="KW-0472">Membrane</keyword>
<evidence type="ECO:0000313" key="3">
    <source>
        <dbReference type="Proteomes" id="UP001153148"/>
    </source>
</evidence>
<dbReference type="EMBL" id="CAJPIN010012048">
    <property type="protein sequence ID" value="CAG2060312.1"/>
    <property type="molecule type" value="Genomic_DNA"/>
</dbReference>
<dbReference type="Proteomes" id="UP001153148">
    <property type="component" value="Unassembled WGS sequence"/>
</dbReference>
<accession>A0ABN7NZM1</accession>
<reference evidence="2" key="1">
    <citation type="submission" date="2021-03" db="EMBL/GenBank/DDBJ databases">
        <authorList>
            <person name="Tran Van P."/>
        </authorList>
    </citation>
    <scope>NUCLEOTIDE SEQUENCE</scope>
</reference>
<evidence type="ECO:0000256" key="1">
    <source>
        <dbReference type="SAM" id="Phobius"/>
    </source>
</evidence>
<evidence type="ECO:0000313" key="2">
    <source>
        <dbReference type="EMBL" id="CAG2060312.1"/>
    </source>
</evidence>
<organism evidence="2 3">
    <name type="scientific">Timema podura</name>
    <name type="common">Walking stick</name>
    <dbReference type="NCBI Taxonomy" id="61482"/>
    <lineage>
        <taxon>Eukaryota</taxon>
        <taxon>Metazoa</taxon>
        <taxon>Ecdysozoa</taxon>
        <taxon>Arthropoda</taxon>
        <taxon>Hexapoda</taxon>
        <taxon>Insecta</taxon>
        <taxon>Pterygota</taxon>
        <taxon>Neoptera</taxon>
        <taxon>Polyneoptera</taxon>
        <taxon>Phasmatodea</taxon>
        <taxon>Timematodea</taxon>
        <taxon>Timematoidea</taxon>
        <taxon>Timematidae</taxon>
        <taxon>Timema</taxon>
    </lineage>
</organism>
<protein>
    <submittedName>
        <fullName evidence="2">Uncharacterized protein</fullName>
    </submittedName>
</protein>
<keyword evidence="1" id="KW-1133">Transmembrane helix</keyword>
<comment type="caution">
    <text evidence="2">The sequence shown here is derived from an EMBL/GenBank/DDBJ whole genome shotgun (WGS) entry which is preliminary data.</text>
</comment>